<dbReference type="Gene3D" id="2.20.100.10">
    <property type="entry name" value="Thrombospondin type-1 (TSP1) repeat"/>
    <property type="match status" value="9"/>
</dbReference>
<dbReference type="PANTHER" id="PTHR13723">
    <property type="entry name" value="ADAMTS A DISINTEGRIN AND METALLOPROTEASE WITH THROMBOSPONDIN MOTIFS PROTEASE"/>
    <property type="match status" value="1"/>
</dbReference>
<evidence type="ECO:0000256" key="1">
    <source>
        <dbReference type="ARBA" id="ARBA00004613"/>
    </source>
</evidence>
<feature type="disulfide bond" evidence="6">
    <location>
        <begin position="38"/>
        <end position="71"/>
    </location>
</feature>
<feature type="compositionally biased region" description="Basic and acidic residues" evidence="7">
    <location>
        <begin position="860"/>
        <end position="869"/>
    </location>
</feature>
<dbReference type="Gene3D" id="2.60.40.10">
    <property type="entry name" value="Immunoglobulins"/>
    <property type="match status" value="1"/>
</dbReference>
<feature type="disulfide bond" evidence="6">
    <location>
        <begin position="34"/>
        <end position="66"/>
    </location>
</feature>
<feature type="non-terminal residue" evidence="9">
    <location>
        <position position="1"/>
    </location>
</feature>
<comment type="caution">
    <text evidence="9">The sequence shown here is derived from an EMBL/GenBank/DDBJ whole genome shotgun (WGS) entry which is preliminary data.</text>
</comment>
<dbReference type="Proteomes" id="UP000285301">
    <property type="component" value="Unassembled WGS sequence"/>
</dbReference>
<dbReference type="SMART" id="SM00409">
    <property type="entry name" value="IG"/>
    <property type="match status" value="1"/>
</dbReference>
<dbReference type="InterPro" id="IPR013783">
    <property type="entry name" value="Ig-like_fold"/>
</dbReference>
<proteinExistence type="predicted"/>
<dbReference type="PRINTS" id="PR01857">
    <property type="entry name" value="ADAMTSFAMILY"/>
</dbReference>
<evidence type="ECO:0000256" key="2">
    <source>
        <dbReference type="ARBA" id="ARBA00022525"/>
    </source>
</evidence>
<dbReference type="InterPro" id="IPR003599">
    <property type="entry name" value="Ig_sub"/>
</dbReference>
<protein>
    <submittedName>
        <fullName evidence="9">ADAMTS-like protein 1</fullName>
    </submittedName>
</protein>
<dbReference type="InterPro" id="IPR045371">
    <property type="entry name" value="ADAMTS_CR_3"/>
</dbReference>
<evidence type="ECO:0000256" key="6">
    <source>
        <dbReference type="PIRSR" id="PIRSR613273-3"/>
    </source>
</evidence>
<accession>A0A3S3QZH3</accession>
<keyword evidence="4" id="KW-0677">Repeat</keyword>
<feature type="compositionally biased region" description="Acidic residues" evidence="7">
    <location>
        <begin position="13"/>
        <end position="23"/>
    </location>
</feature>
<dbReference type="GO" id="GO:0004222">
    <property type="term" value="F:metalloendopeptidase activity"/>
    <property type="evidence" value="ECO:0007669"/>
    <property type="project" value="TreeGrafter"/>
</dbReference>
<feature type="region of interest" description="Disordered" evidence="7">
    <location>
        <begin position="860"/>
        <end position="897"/>
    </location>
</feature>
<keyword evidence="3" id="KW-0732">Signal</keyword>
<dbReference type="InterPro" id="IPR000884">
    <property type="entry name" value="TSP1_rpt"/>
</dbReference>
<dbReference type="PROSITE" id="PS50835">
    <property type="entry name" value="IG_LIKE"/>
    <property type="match status" value="1"/>
</dbReference>
<reference evidence="9 10" key="1">
    <citation type="journal article" date="2018" name="Gigascience">
        <title>Genomes of trombidid mites reveal novel predicted allergens and laterally-transferred genes associated with secondary metabolism.</title>
        <authorList>
            <person name="Dong X."/>
            <person name="Chaisiri K."/>
            <person name="Xia D."/>
            <person name="Armstrong S.D."/>
            <person name="Fang Y."/>
            <person name="Donnelly M.J."/>
            <person name="Kadowaki T."/>
            <person name="McGarry J.W."/>
            <person name="Darby A.C."/>
            <person name="Makepeace B.L."/>
        </authorList>
    </citation>
    <scope>NUCLEOTIDE SEQUENCE [LARGE SCALE GENOMIC DNA]</scope>
    <source>
        <strain evidence="9">UoL-WK</strain>
    </source>
</reference>
<name>A0A3S3QZH3_9ACAR</name>
<evidence type="ECO:0000256" key="5">
    <source>
        <dbReference type="ARBA" id="ARBA00023157"/>
    </source>
</evidence>
<dbReference type="FunFam" id="2.20.100.10:FF:000009">
    <property type="entry name" value="ADAMTS-like protein 3 isoform A"/>
    <property type="match status" value="1"/>
</dbReference>
<evidence type="ECO:0000259" key="8">
    <source>
        <dbReference type="PROSITE" id="PS50835"/>
    </source>
</evidence>
<dbReference type="Pfam" id="PF00090">
    <property type="entry name" value="TSP_1"/>
    <property type="match status" value="1"/>
</dbReference>
<dbReference type="Pfam" id="PF19236">
    <property type="entry name" value="ADAMTS_CR_3"/>
    <property type="match status" value="1"/>
</dbReference>
<keyword evidence="10" id="KW-1185">Reference proteome</keyword>
<dbReference type="FunFam" id="2.20.100.10:FF:000005">
    <property type="entry name" value="ADAM metallopeptidase with thrombospondin type 1 motif 9"/>
    <property type="match status" value="2"/>
</dbReference>
<dbReference type="InterPro" id="IPR007110">
    <property type="entry name" value="Ig-like_dom"/>
</dbReference>
<dbReference type="GO" id="GO:0006508">
    <property type="term" value="P:proteolysis"/>
    <property type="evidence" value="ECO:0007669"/>
    <property type="project" value="TreeGrafter"/>
</dbReference>
<evidence type="ECO:0000256" key="4">
    <source>
        <dbReference type="ARBA" id="ARBA00022737"/>
    </source>
</evidence>
<dbReference type="InterPro" id="IPR013273">
    <property type="entry name" value="ADAMTS/ADAMTS-like"/>
</dbReference>
<feature type="region of interest" description="Disordered" evidence="7">
    <location>
        <begin position="920"/>
        <end position="943"/>
    </location>
</feature>
<dbReference type="GO" id="GO:0005576">
    <property type="term" value="C:extracellular region"/>
    <property type="evidence" value="ECO:0007669"/>
    <property type="project" value="UniProtKB-SubCell"/>
</dbReference>
<dbReference type="EMBL" id="NCKU01000253">
    <property type="protein sequence ID" value="RWS16311.1"/>
    <property type="molecule type" value="Genomic_DNA"/>
</dbReference>
<dbReference type="OrthoDB" id="5948003at2759"/>
<feature type="compositionally biased region" description="Polar residues" evidence="7">
    <location>
        <begin position="1"/>
        <end position="10"/>
    </location>
</feature>
<evidence type="ECO:0000256" key="3">
    <source>
        <dbReference type="ARBA" id="ARBA00022729"/>
    </source>
</evidence>
<dbReference type="SUPFAM" id="SSF82895">
    <property type="entry name" value="TSP-1 type 1 repeat"/>
    <property type="match status" value="10"/>
</dbReference>
<dbReference type="InterPro" id="IPR036383">
    <property type="entry name" value="TSP1_rpt_sf"/>
</dbReference>
<organism evidence="9 10">
    <name type="scientific">Dinothrombium tinctorium</name>
    <dbReference type="NCBI Taxonomy" id="1965070"/>
    <lineage>
        <taxon>Eukaryota</taxon>
        <taxon>Metazoa</taxon>
        <taxon>Ecdysozoa</taxon>
        <taxon>Arthropoda</taxon>
        <taxon>Chelicerata</taxon>
        <taxon>Arachnida</taxon>
        <taxon>Acari</taxon>
        <taxon>Acariformes</taxon>
        <taxon>Trombidiformes</taxon>
        <taxon>Prostigmata</taxon>
        <taxon>Anystina</taxon>
        <taxon>Parasitengona</taxon>
        <taxon>Trombidioidea</taxon>
        <taxon>Trombidiidae</taxon>
        <taxon>Dinothrombium</taxon>
    </lineage>
</organism>
<comment type="subcellular location">
    <subcellularLocation>
        <location evidence="1">Secreted</location>
    </subcellularLocation>
</comment>
<evidence type="ECO:0000256" key="7">
    <source>
        <dbReference type="SAM" id="MobiDB-lite"/>
    </source>
</evidence>
<keyword evidence="5 6" id="KW-1015">Disulfide bond</keyword>
<feature type="region of interest" description="Disordered" evidence="7">
    <location>
        <begin position="781"/>
        <end position="828"/>
    </location>
</feature>
<feature type="compositionally biased region" description="Polar residues" evidence="7">
    <location>
        <begin position="870"/>
        <end position="895"/>
    </location>
</feature>
<sequence length="1175" mass="130838">HASRSKTSQLLPDDSDSDVEDNDGWSPWSSWSTCSRTCDGGVSYSLRKCDNPQKCKEGFEKRFTICNMQPCPMRSDFRATQCSAYNRVPYRGRFYKWLPYIDPQNPCSLTCKADRYFFVAKLASKLKDGTRCKLGSLDMCVSGKCMPVGCDLRLGSQKIIDECGVCGGSGTSCKRSTYAWAEGDHTPCSLSCGGGYQMSRTVCIERESGKQVDEIYCDPSTRPRSQIRECNTFLCPPQWIIENWSSCSVTCGAGKMRRYVYCAQVSRNGSLVKAAHSSCPSPAPITEKTCNNVECPQWVEGVWSECSSTCGNGFETRTVECKDIRGYAAHGCDNFTRPIDKRKCNLRPCIDADDDLMQKLPADSFSWIKRLTSPSSSVSTEPSFIVGEWSECSVSCGEGTRKRTVECKIFLEFSRTIATLPDSHCPGKKPAEIDYCSIPCTNSKFDGVYQNETNAKSNFGSKLPKSLESAALALSSTKDEIDFTYSWRSSGFTQCTASCLGGTQESIIQCVRDKDSEVVSPYLCDLNEKPDSITRTCNDHPCPPRWNVSDYSTCSKSCGGGIQTRQVNCIHEVTRGAANTLVVPNEQCPQPQPKKEQSCNVFDCPARWKAEPWSKCPKSCGGGMKTRKIKCIKELAFGQILEVSPTRCPKQKLRTVKICNRKACLRPGSSGTNHKGLSNVVSTNDHVYIQQQPLRRVSVIIGGKAVLFKNTTLKIRCPQRRSIDHTAQSVDWYKDDVRLKYDKRRQVTTRGALRIKNLSYADAGIYSCAYGKSRSSIHIVVKPPPSRMSPEDNGNELSSQDRNVNRHTFLRNVSPEKRNDSFSNKVPHSLVRNNSTVRSKNEISESPVIVNLSLDENLRKESPDLRTESSDLNSEFHTSTPTSDPFASNARSSAMSPHKAPISQLQQLLSNLRHTFQSTKLSPKALSRDDALESNVESGSDTSTEFSNALFADSVVLGKGNREDLQFDWLLSDWSHCSQPCGGVGFKVRARQCLVRFNNMSKRVDESLCLDVGLDPPLTIKECGFEECPQWRIGAWSRCSNCQRLNVGIQRRKVACLTSNGTLFAPDFCNSTMKPKSRKECIDSKCQPQWVTSEWSECTGRCDEEGLQSRVLHCFWYGTAKSAGNSCRDIPRPSVMRSCHKSCSSGELSIRAKHVTPQKKVFPLDCNQNENSDSI</sequence>
<evidence type="ECO:0000313" key="10">
    <source>
        <dbReference type="Proteomes" id="UP000285301"/>
    </source>
</evidence>
<dbReference type="AlphaFoldDB" id="A0A3S3QZH3"/>
<keyword evidence="2" id="KW-0964">Secreted</keyword>
<dbReference type="SMART" id="SM00209">
    <property type="entry name" value="TSP1"/>
    <property type="match status" value="10"/>
</dbReference>
<dbReference type="PANTHER" id="PTHR13723:SF313">
    <property type="entry name" value="PEPTIDASE M12B DOMAIN-CONTAINING PROTEIN"/>
    <property type="match status" value="1"/>
</dbReference>
<evidence type="ECO:0000313" key="9">
    <source>
        <dbReference type="EMBL" id="RWS16311.1"/>
    </source>
</evidence>
<dbReference type="InterPro" id="IPR050439">
    <property type="entry name" value="ADAMTS_ADAMTS-like"/>
</dbReference>
<dbReference type="PROSITE" id="PS50092">
    <property type="entry name" value="TSP1"/>
    <property type="match status" value="7"/>
</dbReference>
<gene>
    <name evidence="9" type="ORF">B4U79_13314</name>
</gene>
<feature type="domain" description="Ig-like" evidence="8">
    <location>
        <begin position="693"/>
        <end position="778"/>
    </location>
</feature>
<dbReference type="GO" id="GO:0031012">
    <property type="term" value="C:extracellular matrix"/>
    <property type="evidence" value="ECO:0007669"/>
    <property type="project" value="TreeGrafter"/>
</dbReference>
<dbReference type="Pfam" id="PF19030">
    <property type="entry name" value="TSP1_ADAMTS"/>
    <property type="match status" value="10"/>
</dbReference>
<dbReference type="SUPFAM" id="SSF48726">
    <property type="entry name" value="Immunoglobulin"/>
    <property type="match status" value="1"/>
</dbReference>
<dbReference type="InterPro" id="IPR036179">
    <property type="entry name" value="Ig-like_dom_sf"/>
</dbReference>
<dbReference type="GO" id="GO:0030198">
    <property type="term" value="P:extracellular matrix organization"/>
    <property type="evidence" value="ECO:0007669"/>
    <property type="project" value="InterPro"/>
</dbReference>
<feature type="region of interest" description="Disordered" evidence="7">
    <location>
        <begin position="1"/>
        <end position="27"/>
    </location>
</feature>
<dbReference type="STRING" id="1965070.A0A3S3QZH3"/>